<dbReference type="EMBL" id="AP021876">
    <property type="protein sequence ID" value="BBO85960.1"/>
    <property type="molecule type" value="Genomic_DNA"/>
</dbReference>
<protein>
    <submittedName>
        <fullName evidence="1">Uncharacterized protein</fullName>
    </submittedName>
</protein>
<reference evidence="1 2" key="1">
    <citation type="submission" date="2019-11" db="EMBL/GenBank/DDBJ databases">
        <title>Comparative genomics of hydrocarbon-degrading Desulfosarcina strains.</title>
        <authorList>
            <person name="Watanabe M."/>
            <person name="Kojima H."/>
            <person name="Fukui M."/>
        </authorList>
    </citation>
    <scope>NUCLEOTIDE SEQUENCE [LARGE SCALE GENOMIC DNA]</scope>
    <source>
        <strain evidence="1 2">28bB2T</strain>
    </source>
</reference>
<dbReference type="Gene3D" id="3.40.50.410">
    <property type="entry name" value="von Willebrand factor, type A domain"/>
    <property type="match status" value="1"/>
</dbReference>
<dbReference type="InterPro" id="IPR036465">
    <property type="entry name" value="vWFA_dom_sf"/>
</dbReference>
<sequence>MNINASVRRHPIDRFEFLGNEGYSAFWRKNTSPVETLEMAKLLTGLRKVATFIGRNLGSIVWTGMEHKNGIALDPSLVMGTYPVPSRKTDIMLGITIRKAFERTEWSDRVKEHIQSKIDMSPPYRYKFNLFFDMSERVYLDCLSNNSSLGLYTEAARKWEISEKAKDFLQPPTVTELLHIWWEMAADRSGKRYREAYVDKTMVVLAGKIDLTEFYAKPIALLNSIVARMIQDCPRILGVTERCSYRLRLYESIWPELLEYIKFWPADRSDPFLVQKERQDEDTESEEEKEKKKAAILSLAEQVESHVTEKKPDYTAEVRANVSNMDDVVEIMGNAIVMDAPDMIDTQLLIKLQQIVKANSQRRTMYNRGLASGRIDRRRLYRAQTTGKAFLVKKNCFELLREMMVVVDATGSMADPNKWNQALTISQTLFSAIRSFNKTARLFTYNEVKDKCRLTEIYGGKRFYTVLPHGRTASGEVLIAAALKLERKNKKPYIIHITDGASNWGCGVKDAIRFCEKRRIRLLTIGIACNPSAKQSLRDEYGRLVQFIDHLDDLPRLFGTLLRHSMY</sequence>
<proteinExistence type="predicted"/>
<name>A0A5K8A0W3_9BACT</name>
<organism evidence="1 2">
    <name type="scientific">Desulfosarcina ovata subsp. sediminis</name>
    <dbReference type="NCBI Taxonomy" id="885957"/>
    <lineage>
        <taxon>Bacteria</taxon>
        <taxon>Pseudomonadati</taxon>
        <taxon>Thermodesulfobacteriota</taxon>
        <taxon>Desulfobacteria</taxon>
        <taxon>Desulfobacterales</taxon>
        <taxon>Desulfosarcinaceae</taxon>
        <taxon>Desulfosarcina</taxon>
    </lineage>
</organism>
<dbReference type="AlphaFoldDB" id="A0A5K8A0W3"/>
<dbReference type="Proteomes" id="UP000425960">
    <property type="component" value="Chromosome"/>
</dbReference>
<dbReference type="CDD" id="cd00198">
    <property type="entry name" value="vWFA"/>
    <property type="match status" value="1"/>
</dbReference>
<dbReference type="SUPFAM" id="SSF53300">
    <property type="entry name" value="vWA-like"/>
    <property type="match status" value="1"/>
</dbReference>
<dbReference type="RefSeq" id="WP_155325412.1">
    <property type="nucleotide sequence ID" value="NZ_AP021876.1"/>
</dbReference>
<evidence type="ECO:0000313" key="2">
    <source>
        <dbReference type="Proteomes" id="UP000425960"/>
    </source>
</evidence>
<dbReference type="KEGG" id="dov:DSCO28_65260"/>
<evidence type="ECO:0000313" key="1">
    <source>
        <dbReference type="EMBL" id="BBO85960.1"/>
    </source>
</evidence>
<accession>A0A5K8A0W3</accession>
<gene>
    <name evidence="1" type="ORF">DSCO28_65260</name>
</gene>